<keyword evidence="2" id="KW-1185">Reference proteome</keyword>
<sequence length="80" mass="9064">MHAKKGEKNYICLSQVPREILVKAGEFSVQLHKSVFLAKREEVSLSERALSGTTWRESVDANPTEHALIISELRHSVYVD</sequence>
<gene>
    <name evidence="1" type="ORF">CYMTET_16272</name>
</gene>
<evidence type="ECO:0000313" key="2">
    <source>
        <dbReference type="Proteomes" id="UP001190700"/>
    </source>
</evidence>
<evidence type="ECO:0000313" key="1">
    <source>
        <dbReference type="EMBL" id="KAK3275606.1"/>
    </source>
</evidence>
<protein>
    <submittedName>
        <fullName evidence="1">Uncharacterized protein</fullName>
    </submittedName>
</protein>
<comment type="caution">
    <text evidence="1">The sequence shown here is derived from an EMBL/GenBank/DDBJ whole genome shotgun (WGS) entry which is preliminary data.</text>
</comment>
<reference evidence="1 2" key="1">
    <citation type="journal article" date="2015" name="Genome Biol. Evol.">
        <title>Comparative Genomics of a Bacterivorous Green Alga Reveals Evolutionary Causalities and Consequences of Phago-Mixotrophic Mode of Nutrition.</title>
        <authorList>
            <person name="Burns J.A."/>
            <person name="Paasch A."/>
            <person name="Narechania A."/>
            <person name="Kim E."/>
        </authorList>
    </citation>
    <scope>NUCLEOTIDE SEQUENCE [LARGE SCALE GENOMIC DNA]</scope>
    <source>
        <strain evidence="1 2">PLY_AMNH</strain>
    </source>
</reference>
<dbReference type="AlphaFoldDB" id="A0AAE0GCJ4"/>
<organism evidence="1 2">
    <name type="scientific">Cymbomonas tetramitiformis</name>
    <dbReference type="NCBI Taxonomy" id="36881"/>
    <lineage>
        <taxon>Eukaryota</taxon>
        <taxon>Viridiplantae</taxon>
        <taxon>Chlorophyta</taxon>
        <taxon>Pyramimonadophyceae</taxon>
        <taxon>Pyramimonadales</taxon>
        <taxon>Pyramimonadaceae</taxon>
        <taxon>Cymbomonas</taxon>
    </lineage>
</organism>
<dbReference type="EMBL" id="LGRX02007122">
    <property type="protein sequence ID" value="KAK3275606.1"/>
    <property type="molecule type" value="Genomic_DNA"/>
</dbReference>
<dbReference type="Proteomes" id="UP001190700">
    <property type="component" value="Unassembled WGS sequence"/>
</dbReference>
<accession>A0AAE0GCJ4</accession>
<proteinExistence type="predicted"/>
<name>A0AAE0GCJ4_9CHLO</name>